<dbReference type="EMBL" id="BMKS01000004">
    <property type="protein sequence ID" value="GGG30892.1"/>
    <property type="molecule type" value="Genomic_DNA"/>
</dbReference>
<protein>
    <recommendedName>
        <fullName evidence="3">DUF3486 family protein</fullName>
    </recommendedName>
</protein>
<gene>
    <name evidence="1" type="ORF">GCM10010964_18530</name>
</gene>
<organism evidence="1 2">
    <name type="scientific">Caldovatus sediminis</name>
    <dbReference type="NCBI Taxonomy" id="2041189"/>
    <lineage>
        <taxon>Bacteria</taxon>
        <taxon>Pseudomonadati</taxon>
        <taxon>Pseudomonadota</taxon>
        <taxon>Alphaproteobacteria</taxon>
        <taxon>Acetobacterales</taxon>
        <taxon>Roseomonadaceae</taxon>
        <taxon>Caldovatus</taxon>
    </lineage>
</organism>
<dbReference type="RefSeq" id="WP_188899720.1">
    <property type="nucleotide sequence ID" value="NZ_BMKS01000004.1"/>
</dbReference>
<keyword evidence="2" id="KW-1185">Reference proteome</keyword>
<dbReference type="Pfam" id="PF11985">
    <property type="entry name" value="Phage_Mu_Gp27"/>
    <property type="match status" value="1"/>
</dbReference>
<evidence type="ECO:0000313" key="1">
    <source>
        <dbReference type="EMBL" id="GGG30892.1"/>
    </source>
</evidence>
<accession>A0A8J3EBZ2</accession>
<comment type="caution">
    <text evidence="1">The sequence shown here is derived from an EMBL/GenBank/DDBJ whole genome shotgun (WGS) entry which is preliminary data.</text>
</comment>
<evidence type="ECO:0008006" key="3">
    <source>
        <dbReference type="Google" id="ProtNLM"/>
    </source>
</evidence>
<dbReference type="InterPro" id="IPR021874">
    <property type="entry name" value="Phage_Mu_Gp27"/>
</dbReference>
<name>A0A8J3EBZ2_9PROT</name>
<reference evidence="1 2" key="1">
    <citation type="journal article" date="2014" name="Int. J. Syst. Evol. Microbiol.">
        <title>Complete genome sequence of Corynebacterium casei LMG S-19264T (=DSM 44701T), isolated from a smear-ripened cheese.</title>
        <authorList>
            <consortium name="US DOE Joint Genome Institute (JGI-PGF)"/>
            <person name="Walter F."/>
            <person name="Albersmeier A."/>
            <person name="Kalinowski J."/>
            <person name="Ruckert C."/>
        </authorList>
    </citation>
    <scope>NUCLEOTIDE SEQUENCE [LARGE SCALE GENOMIC DNA]</scope>
    <source>
        <strain evidence="1 2">CGMCC 1.16330</strain>
    </source>
</reference>
<dbReference type="AlphaFoldDB" id="A0A8J3EBZ2"/>
<sequence>MPRPSSISRLPPEIRAEIGRLREAGRTIDEILAHLRAMDVAVSRSALGRHVKGLAELGEKLRRSRAVAEALVRQLGEAPESRTARLNIELLHTAILDLFMKAGEGEEEGVDGEGRAALAGNPMGAMLLAKALEHLTKASRHDQEFIEKVEARAAARAKREAAAAVDAVARERGLSAEMAAAIKAGIFGVRAAPTAAARPA</sequence>
<evidence type="ECO:0000313" key="2">
    <source>
        <dbReference type="Proteomes" id="UP000597507"/>
    </source>
</evidence>
<proteinExistence type="predicted"/>
<dbReference type="Proteomes" id="UP000597507">
    <property type="component" value="Unassembled WGS sequence"/>
</dbReference>